<dbReference type="Gene3D" id="3.40.50.300">
    <property type="entry name" value="P-loop containing nucleotide triphosphate hydrolases"/>
    <property type="match status" value="1"/>
</dbReference>
<gene>
    <name evidence="1" type="ORF">NCTC13465_06814</name>
</gene>
<dbReference type="PANTHER" id="PTHR42855">
    <property type="entry name" value="ABC TRANSPORTER ATP-BINDING SUBUNIT"/>
    <property type="match status" value="1"/>
</dbReference>
<reference evidence="1 2" key="1">
    <citation type="submission" date="2018-06" db="EMBL/GenBank/DDBJ databases">
        <authorList>
            <consortium name="Pathogen Informatics"/>
            <person name="Doyle S."/>
        </authorList>
    </citation>
    <scope>NUCLEOTIDE SEQUENCE [LARGE SCALE GENOMIC DNA]</scope>
    <source>
        <strain evidence="1 2">NCTC13465</strain>
    </source>
</reference>
<proteinExistence type="predicted"/>
<sequence length="94" mass="10734">MWIRQGIKARRTRNEGRVRALKAMRRERGERREVMGSAKMQVEEASRSGKIVFEMENVNYQVDGKVLVKDFSAQIQRGDKIALIGPNGCGKPRC</sequence>
<dbReference type="InterPro" id="IPR051309">
    <property type="entry name" value="ABCF_ATPase"/>
</dbReference>
<name>A0A2X3GYW6_KLEPN</name>
<dbReference type="InterPro" id="IPR027417">
    <property type="entry name" value="P-loop_NTPase"/>
</dbReference>
<evidence type="ECO:0000313" key="2">
    <source>
        <dbReference type="Proteomes" id="UP000251721"/>
    </source>
</evidence>
<dbReference type="SUPFAM" id="SSF52540">
    <property type="entry name" value="P-loop containing nucleoside triphosphate hydrolases"/>
    <property type="match status" value="1"/>
</dbReference>
<dbReference type="AlphaFoldDB" id="A0A2X3GYW6"/>
<organism evidence="1 2">
    <name type="scientific">Klebsiella pneumoniae</name>
    <dbReference type="NCBI Taxonomy" id="573"/>
    <lineage>
        <taxon>Bacteria</taxon>
        <taxon>Pseudomonadati</taxon>
        <taxon>Pseudomonadota</taxon>
        <taxon>Gammaproteobacteria</taxon>
        <taxon>Enterobacterales</taxon>
        <taxon>Enterobacteriaceae</taxon>
        <taxon>Klebsiella/Raoultella group</taxon>
        <taxon>Klebsiella</taxon>
        <taxon>Klebsiella pneumoniae complex</taxon>
    </lineage>
</organism>
<accession>A0A2X3GYW6</accession>
<protein>
    <submittedName>
        <fullName evidence="1">ABC transporter ATPase</fullName>
    </submittedName>
</protein>
<dbReference type="Proteomes" id="UP000251721">
    <property type="component" value="Unassembled WGS sequence"/>
</dbReference>
<dbReference type="EMBL" id="UAWQ01000022">
    <property type="protein sequence ID" value="SQC64254.1"/>
    <property type="molecule type" value="Genomic_DNA"/>
</dbReference>
<dbReference type="PANTHER" id="PTHR42855:SF1">
    <property type="entry name" value="ABC TRANSPORTER DOMAIN-CONTAINING PROTEIN"/>
    <property type="match status" value="1"/>
</dbReference>
<evidence type="ECO:0000313" key="1">
    <source>
        <dbReference type="EMBL" id="SQC64254.1"/>
    </source>
</evidence>